<feature type="region of interest" description="Disordered" evidence="1">
    <location>
        <begin position="44"/>
        <end position="78"/>
    </location>
</feature>
<dbReference type="Proteomes" id="UP000817658">
    <property type="component" value="Chromosome 1"/>
</dbReference>
<reference evidence="2" key="1">
    <citation type="journal article" date="2002" name="Nature">
        <title>The genome sequence and structure of rice chromosome 1.</title>
        <authorList>
            <person name="Sasaki T."/>
            <person name="Matsumoto T."/>
            <person name="Yamamoto K."/>
            <person name="Sakata K."/>
            <person name="Baba T."/>
            <person name="Katayose Y."/>
            <person name="Wu J."/>
            <person name="Niimura Y."/>
            <person name="Cheng Z."/>
            <person name="Nagamura Y."/>
            <person name="Antonio B.A."/>
            <person name="Kanamori H."/>
            <person name="Hosokawa S."/>
            <person name="Masukawa M."/>
            <person name="Arikawa K."/>
            <person name="Chiden Y."/>
            <person name="Hayashi M."/>
            <person name="Okamoto M."/>
            <person name="Ando T."/>
            <person name="Aoki H."/>
            <person name="Arita K."/>
            <person name="Hamada M."/>
            <person name="Harada C."/>
            <person name="Hijishita S."/>
            <person name="Honda M."/>
            <person name="Ichikawa Y."/>
            <person name="Idonuma A."/>
            <person name="Iijima M."/>
            <person name="Ikeda M."/>
            <person name="Ikeno M."/>
            <person name="Itoh S."/>
            <person name="Itoh T."/>
            <person name="Itoh Y."/>
            <person name="Itoh Y."/>
            <person name="Iwabuchi A."/>
            <person name="Kamiya K."/>
            <person name="Karasawa W."/>
            <person name="Katagiri S."/>
            <person name="Kikuta A."/>
            <person name="Kobayashi N."/>
            <person name="Kono I."/>
            <person name="Machita K."/>
            <person name="Maehara T."/>
            <person name="Mizuno H."/>
            <person name="Mizubayashi T."/>
            <person name="Mukai Y."/>
            <person name="Nagasaki H."/>
            <person name="Nakashima M."/>
            <person name="Nakama Y."/>
            <person name="Nakamichi Y."/>
            <person name="Nakamura M."/>
            <person name="Namiki N."/>
            <person name="Negishi M."/>
            <person name="Ohta I."/>
            <person name="Ono N."/>
            <person name="Saji S."/>
            <person name="Sakai K."/>
            <person name="Shibata M."/>
            <person name="Shimokawa T."/>
            <person name="Shomura A."/>
            <person name="Song J."/>
            <person name="Takazaki Y."/>
            <person name="Terasawa K."/>
            <person name="Tsuji K."/>
            <person name="Waki K."/>
            <person name="Yamagata H."/>
            <person name="Yamane H."/>
            <person name="Yoshiki S."/>
            <person name="Yoshihara R."/>
            <person name="Yukawa K."/>
            <person name="Zhong H."/>
            <person name="Iwama H."/>
            <person name="Endo T."/>
            <person name="Ito H."/>
            <person name="Hahn J.H."/>
            <person name="Kim H.I."/>
            <person name="Eun M.Y."/>
            <person name="Yano M."/>
            <person name="Jiang J."/>
            <person name="Gojobori T."/>
        </authorList>
    </citation>
    <scope>NUCLEOTIDE SEQUENCE [LARGE SCALE GENOMIC DNA]</scope>
</reference>
<feature type="compositionally biased region" description="Low complexity" evidence="1">
    <location>
        <begin position="44"/>
        <end position="57"/>
    </location>
</feature>
<protein>
    <submittedName>
        <fullName evidence="2">Uncharacterized protein P0460H02.13</fullName>
    </submittedName>
</protein>
<sequence length="78" mass="8221">MWDQHVIFIFFIHPPSYFSSISLHRLLVSWIPVVNVVVAPSASSFLTSSSTPSSSSLPVAADLPPDGATTPAAASRPG</sequence>
<organism evidence="2">
    <name type="scientific">Oryza sativa subsp. japonica</name>
    <name type="common">Rice</name>
    <dbReference type="NCBI Taxonomy" id="39947"/>
    <lineage>
        <taxon>Eukaryota</taxon>
        <taxon>Viridiplantae</taxon>
        <taxon>Streptophyta</taxon>
        <taxon>Embryophyta</taxon>
        <taxon>Tracheophyta</taxon>
        <taxon>Spermatophyta</taxon>
        <taxon>Magnoliopsida</taxon>
        <taxon>Liliopsida</taxon>
        <taxon>Poales</taxon>
        <taxon>Poaceae</taxon>
        <taxon>BOP clade</taxon>
        <taxon>Oryzoideae</taxon>
        <taxon>Oryzeae</taxon>
        <taxon>Oryzinae</taxon>
        <taxon>Oryza</taxon>
        <taxon>Oryza sativa</taxon>
    </lineage>
</organism>
<gene>
    <name evidence="2" type="primary">P0460H02.13</name>
</gene>
<dbReference type="AlphaFoldDB" id="Q5ZC27"/>
<evidence type="ECO:0000313" key="2">
    <source>
        <dbReference type="EMBL" id="BAD52908.1"/>
    </source>
</evidence>
<accession>Q5ZC27</accession>
<proteinExistence type="predicted"/>
<evidence type="ECO:0000256" key="1">
    <source>
        <dbReference type="SAM" id="MobiDB-lite"/>
    </source>
</evidence>
<name>Q5ZC27_ORYSJ</name>
<dbReference type="EMBL" id="AP003257">
    <property type="protein sequence ID" value="BAD52908.1"/>
    <property type="molecule type" value="Genomic_DNA"/>
</dbReference>